<dbReference type="SUPFAM" id="SSF82549">
    <property type="entry name" value="DAK1/DegV-like"/>
    <property type="match status" value="1"/>
</dbReference>
<dbReference type="Pfam" id="PF02645">
    <property type="entry name" value="DegV"/>
    <property type="match status" value="1"/>
</dbReference>
<dbReference type="GO" id="GO:0008289">
    <property type="term" value="F:lipid binding"/>
    <property type="evidence" value="ECO:0007669"/>
    <property type="project" value="UniProtKB-KW"/>
</dbReference>
<comment type="function">
    <text evidence="1">May bind long-chain fatty acids, such as palmitate, and may play a role in lipid transport or fatty acid metabolism.</text>
</comment>
<sequence>MRRVNKLKIALVTDSTSVLTKQEVSDNNITVVPIPVIVGDKEYLEGVNITSAQLFEMQRQGAAFPKTSQPSMGEMIELCNKLHSEGYEAIIAIALSSGISGFYPNLVNMAHNNPEYNLYPYDSKMTVRLQGYLVLAAARMIKNGMEPEAILKKLDEIRETIDELFVVDDLKNLSRGGRLSNASAFIGTMLQIKPLLTFNDEGKIVAFDKIRSLKRAVSKVEKLALKKTADLPYKDKLRLFVFHSNDLKQAEEIKQFIIDNFPDEPVDVAKFSPVIATHLGEKSIAIAWMVDIDKLDLNN</sequence>
<dbReference type="PATRIC" id="fig|695563.3.peg.1274"/>
<comment type="caution">
    <text evidence="3">The sequence shown here is derived from an EMBL/GenBank/DDBJ whole genome shotgun (WGS) entry which is preliminary data.</text>
</comment>
<proteinExistence type="predicted"/>
<dbReference type="NCBIfam" id="TIGR00762">
    <property type="entry name" value="DegV"/>
    <property type="match status" value="1"/>
</dbReference>
<evidence type="ECO:0000256" key="1">
    <source>
        <dbReference type="ARBA" id="ARBA00003238"/>
    </source>
</evidence>
<dbReference type="AlphaFoldDB" id="A0A0R2KYV7"/>
<dbReference type="Proteomes" id="UP000051529">
    <property type="component" value="Unassembled WGS sequence"/>
</dbReference>
<evidence type="ECO:0000313" key="4">
    <source>
        <dbReference type="Proteomes" id="UP000051529"/>
    </source>
</evidence>
<dbReference type="InterPro" id="IPR003797">
    <property type="entry name" value="DegV"/>
</dbReference>
<gene>
    <name evidence="3" type="ORF">IV44_GL001221</name>
</gene>
<evidence type="ECO:0000313" key="3">
    <source>
        <dbReference type="EMBL" id="KRN92822.1"/>
    </source>
</evidence>
<dbReference type="Gene3D" id="3.30.1180.10">
    <property type="match status" value="1"/>
</dbReference>
<keyword evidence="2" id="KW-0446">Lipid-binding</keyword>
<evidence type="ECO:0000256" key="2">
    <source>
        <dbReference type="ARBA" id="ARBA00023121"/>
    </source>
</evidence>
<dbReference type="PROSITE" id="PS51482">
    <property type="entry name" value="DEGV"/>
    <property type="match status" value="1"/>
</dbReference>
<name>A0A0R2KYV7_LACAM</name>
<dbReference type="InterPro" id="IPR043168">
    <property type="entry name" value="DegV_C"/>
</dbReference>
<accession>A0A0R2KYV7</accession>
<dbReference type="EMBL" id="JQBQ01000004">
    <property type="protein sequence ID" value="KRN92822.1"/>
    <property type="molecule type" value="Genomic_DNA"/>
</dbReference>
<reference evidence="3 4" key="1">
    <citation type="journal article" date="2015" name="Genome Announc.">
        <title>Expanding the biotechnology potential of lactobacilli through comparative genomics of 213 strains and associated genera.</title>
        <authorList>
            <person name="Sun Z."/>
            <person name="Harris H.M."/>
            <person name="McCann A."/>
            <person name="Guo C."/>
            <person name="Argimon S."/>
            <person name="Zhang W."/>
            <person name="Yang X."/>
            <person name="Jeffery I.B."/>
            <person name="Cooney J.C."/>
            <person name="Kagawa T.F."/>
            <person name="Liu W."/>
            <person name="Song Y."/>
            <person name="Salvetti E."/>
            <person name="Wrobel A."/>
            <person name="Rasinkangas P."/>
            <person name="Parkhill J."/>
            <person name="Rea M.C."/>
            <person name="O'Sullivan O."/>
            <person name="Ritari J."/>
            <person name="Douillard F.P."/>
            <person name="Paul Ross R."/>
            <person name="Yang R."/>
            <person name="Briner A.E."/>
            <person name="Felis G.E."/>
            <person name="de Vos W.M."/>
            <person name="Barrangou R."/>
            <person name="Klaenhammer T.R."/>
            <person name="Caufield P.W."/>
            <person name="Cui Y."/>
            <person name="Zhang H."/>
            <person name="O'Toole P.W."/>
        </authorList>
    </citation>
    <scope>NUCLEOTIDE SEQUENCE [LARGE SCALE GENOMIC DNA]</scope>
    <source>
        <strain evidence="3 4">DSM 16698</strain>
    </source>
</reference>
<protein>
    <submittedName>
        <fullName evidence="3">DegV family protein</fullName>
    </submittedName>
</protein>
<dbReference type="PANTHER" id="PTHR33434">
    <property type="entry name" value="DEGV DOMAIN-CONTAINING PROTEIN DR_1986-RELATED"/>
    <property type="match status" value="1"/>
</dbReference>
<dbReference type="Gene3D" id="3.40.50.10170">
    <property type="match status" value="1"/>
</dbReference>
<dbReference type="PANTHER" id="PTHR33434:SF2">
    <property type="entry name" value="FATTY ACID-BINDING PROTEIN TM_1468"/>
    <property type="match status" value="1"/>
</dbReference>
<dbReference type="InterPro" id="IPR050270">
    <property type="entry name" value="DegV_domain_contain"/>
</dbReference>
<organism evidence="3 4">
    <name type="scientific">Lactobacillus amylovorus subsp. animalium DSM 16698</name>
    <dbReference type="NCBI Taxonomy" id="695563"/>
    <lineage>
        <taxon>Bacteria</taxon>
        <taxon>Bacillati</taxon>
        <taxon>Bacillota</taxon>
        <taxon>Bacilli</taxon>
        <taxon>Lactobacillales</taxon>
        <taxon>Lactobacillaceae</taxon>
        <taxon>Lactobacillus</taxon>
        <taxon>Lactobacillus amylovorus subsp. animalium</taxon>
    </lineage>
</organism>